<protein>
    <submittedName>
        <fullName evidence="2">Uncharacterized protein</fullName>
    </submittedName>
</protein>
<evidence type="ECO:0000313" key="2">
    <source>
        <dbReference type="EMBL" id="KAF3218028.1"/>
    </source>
</evidence>
<dbReference type="EMBL" id="WIWT01000012">
    <property type="protein sequence ID" value="KAF3218028.1"/>
    <property type="molecule type" value="Genomic_DNA"/>
</dbReference>
<proteinExistence type="predicted"/>
<keyword evidence="1" id="KW-0732">Signal</keyword>
<name>A0A8H8VH74_ORBOL</name>
<dbReference type="Proteomes" id="UP000614610">
    <property type="component" value="Unassembled WGS sequence"/>
</dbReference>
<evidence type="ECO:0000256" key="1">
    <source>
        <dbReference type="SAM" id="SignalP"/>
    </source>
</evidence>
<feature type="chain" id="PRO_5034690412" evidence="1">
    <location>
        <begin position="20"/>
        <end position="143"/>
    </location>
</feature>
<dbReference type="OrthoDB" id="5271139at2759"/>
<comment type="caution">
    <text evidence="2">The sequence shown here is derived from an EMBL/GenBank/DDBJ whole genome shotgun (WGS) entry which is preliminary data.</text>
</comment>
<organism evidence="2 3">
    <name type="scientific">Orbilia oligospora</name>
    <name type="common">Nematode-trapping fungus</name>
    <name type="synonym">Arthrobotrys oligospora</name>
    <dbReference type="NCBI Taxonomy" id="2813651"/>
    <lineage>
        <taxon>Eukaryota</taxon>
        <taxon>Fungi</taxon>
        <taxon>Dikarya</taxon>
        <taxon>Ascomycota</taxon>
        <taxon>Pezizomycotina</taxon>
        <taxon>Orbiliomycetes</taxon>
        <taxon>Orbiliales</taxon>
        <taxon>Orbiliaceae</taxon>
        <taxon>Orbilia</taxon>
    </lineage>
</organism>
<sequence length="143" mass="15585">MVSIRNILVIATILAPVFAFPADIPDKCLPGRRCATECCAADQICVTDEKFPDGHCVDRGIIPTPRICLPNRQCGLDCCRADQKCVKDEKTGDEKCVDSGIVPPKKTPLPCIPEQVCADDCCQADEICIEKVKGAGLFLFKWS</sequence>
<evidence type="ECO:0000313" key="3">
    <source>
        <dbReference type="Proteomes" id="UP000614610"/>
    </source>
</evidence>
<reference evidence="2" key="1">
    <citation type="submission" date="2019-06" db="EMBL/GenBank/DDBJ databases">
        <authorList>
            <person name="Palmer J.M."/>
        </authorList>
    </citation>
    <scope>NUCLEOTIDE SEQUENCE</scope>
    <source>
        <strain evidence="2">TWF679</strain>
    </source>
</reference>
<accession>A0A8H8VH74</accession>
<feature type="signal peptide" evidence="1">
    <location>
        <begin position="1"/>
        <end position="19"/>
    </location>
</feature>
<dbReference type="AlphaFoldDB" id="A0A8H8VH74"/>
<gene>
    <name evidence="2" type="ORF">TWF679_001441</name>
</gene>